<organism evidence="2 3">
    <name type="scientific">Alternaria alternata</name>
    <name type="common">Alternaria rot fungus</name>
    <name type="synonym">Torula alternata</name>
    <dbReference type="NCBI Taxonomy" id="5599"/>
    <lineage>
        <taxon>Eukaryota</taxon>
        <taxon>Fungi</taxon>
        <taxon>Dikarya</taxon>
        <taxon>Ascomycota</taxon>
        <taxon>Pezizomycotina</taxon>
        <taxon>Dothideomycetes</taxon>
        <taxon>Pleosporomycetidae</taxon>
        <taxon>Pleosporales</taxon>
        <taxon>Pleosporineae</taxon>
        <taxon>Pleosporaceae</taxon>
        <taxon>Alternaria</taxon>
        <taxon>Alternaria sect. Alternaria</taxon>
        <taxon>Alternaria alternata complex</taxon>
    </lineage>
</organism>
<sequence length="202" mass="22303">MSAAYPRSEAESPAAKDVEKTLQKAEADIGIGNHVNGFWLAQEAIALAEGCIEWDIGDVVSTQQLVVAMLRRYNLFKEAEQIEAEMELTLEELSDEETRKMIQDEMNVHKRQTPNGLEALDQPIRSGHSQRHSPPQPSSNTENPSHTSSTKKVITGVEYGLVSRTCPDQPVRSMDDAEESSLGDHSIKKPHAPTPNDQSGTR</sequence>
<dbReference type="RefSeq" id="XP_018380227.1">
    <property type="nucleotide sequence ID" value="XM_018526066.1"/>
</dbReference>
<dbReference type="AlphaFoldDB" id="A0A177D5K8"/>
<dbReference type="VEuPathDB" id="FungiDB:CC77DRAFT_1025423"/>
<evidence type="ECO:0000313" key="3">
    <source>
        <dbReference type="Proteomes" id="UP000077248"/>
    </source>
</evidence>
<feature type="region of interest" description="Disordered" evidence="1">
    <location>
        <begin position="106"/>
        <end position="202"/>
    </location>
</feature>
<proteinExistence type="predicted"/>
<dbReference type="Proteomes" id="UP000077248">
    <property type="component" value="Unassembled WGS sequence"/>
</dbReference>
<evidence type="ECO:0000256" key="1">
    <source>
        <dbReference type="SAM" id="MobiDB-lite"/>
    </source>
</evidence>
<dbReference type="EMBL" id="KV441497">
    <property type="protein sequence ID" value="OAG14806.1"/>
    <property type="molecule type" value="Genomic_DNA"/>
</dbReference>
<name>A0A177D5K8_ALTAL</name>
<keyword evidence="3" id="KW-1185">Reference proteome</keyword>
<evidence type="ECO:0000313" key="2">
    <source>
        <dbReference type="EMBL" id="OAG14806.1"/>
    </source>
</evidence>
<gene>
    <name evidence="2" type="ORF">CC77DRAFT_1025423</name>
</gene>
<protein>
    <submittedName>
        <fullName evidence="2">Uncharacterized protein</fullName>
    </submittedName>
</protein>
<feature type="compositionally biased region" description="Polar residues" evidence="1">
    <location>
        <begin position="140"/>
        <end position="152"/>
    </location>
</feature>
<dbReference type="GeneID" id="29111660"/>
<accession>A0A177D5K8</accession>
<reference evidence="2 3" key="1">
    <citation type="submission" date="2016-05" db="EMBL/GenBank/DDBJ databases">
        <title>Comparative analysis of secretome profiles of manganese(II)-oxidizing ascomycete fungi.</title>
        <authorList>
            <consortium name="DOE Joint Genome Institute"/>
            <person name="Zeiner C.A."/>
            <person name="Purvine S.O."/>
            <person name="Zink E.M."/>
            <person name="Wu S."/>
            <person name="Pasa-Tolic L."/>
            <person name="Chaput D.L."/>
            <person name="Haridas S."/>
            <person name="Grigoriev I.V."/>
            <person name="Santelli C.M."/>
            <person name="Hansel C.M."/>
        </authorList>
    </citation>
    <scope>NUCLEOTIDE SEQUENCE [LARGE SCALE GENOMIC DNA]</scope>
    <source>
        <strain evidence="2 3">SRC1lrK2f</strain>
    </source>
</reference>
<dbReference type="KEGG" id="aalt:CC77DRAFT_1025423"/>